<evidence type="ECO:0000256" key="3">
    <source>
        <dbReference type="ARBA" id="ARBA00023002"/>
    </source>
</evidence>
<dbReference type="PANTHER" id="PTHR43490:SF99">
    <property type="entry name" value="SHORT-CHAIN DEHYDROGENASE_REDUCTASE"/>
    <property type="match status" value="1"/>
</dbReference>
<accession>A0ABU2QV26</accession>
<keyword evidence="6" id="KW-1185">Reference proteome</keyword>
<dbReference type="PANTHER" id="PTHR43490">
    <property type="entry name" value="(+)-NEOMENTHOL DEHYDROGENASE"/>
    <property type="match status" value="1"/>
</dbReference>
<protein>
    <submittedName>
        <fullName evidence="5">SDR family NAD(P)-dependent oxidoreductase</fullName>
    </submittedName>
</protein>
<dbReference type="InterPro" id="IPR002347">
    <property type="entry name" value="SDR_fam"/>
</dbReference>
<comment type="caution">
    <text evidence="5">The sequence shown here is derived from an EMBL/GenBank/DDBJ whole genome shotgun (WGS) entry which is preliminary data.</text>
</comment>
<name>A0ABU2QV26_9ACTN</name>
<dbReference type="InterPro" id="IPR036291">
    <property type="entry name" value="NAD(P)-bd_dom_sf"/>
</dbReference>
<evidence type="ECO:0000256" key="2">
    <source>
        <dbReference type="ARBA" id="ARBA00022857"/>
    </source>
</evidence>
<reference evidence="6" key="1">
    <citation type="submission" date="2023-07" db="EMBL/GenBank/DDBJ databases">
        <title>30 novel species of actinomycetes from the DSMZ collection.</title>
        <authorList>
            <person name="Nouioui I."/>
        </authorList>
    </citation>
    <scope>NUCLEOTIDE SEQUENCE [LARGE SCALE GENOMIC DNA]</scope>
    <source>
        <strain evidence="6">DSM 41979</strain>
    </source>
</reference>
<organism evidence="5 6">
    <name type="scientific">Streptomyces evansiae</name>
    <dbReference type="NCBI Taxonomy" id="3075535"/>
    <lineage>
        <taxon>Bacteria</taxon>
        <taxon>Bacillati</taxon>
        <taxon>Actinomycetota</taxon>
        <taxon>Actinomycetes</taxon>
        <taxon>Kitasatosporales</taxon>
        <taxon>Streptomycetaceae</taxon>
        <taxon>Streptomyces</taxon>
    </lineage>
</organism>
<dbReference type="PRINTS" id="PR00081">
    <property type="entry name" value="GDHRDH"/>
</dbReference>
<dbReference type="RefSeq" id="WP_010262816.1">
    <property type="nucleotide sequence ID" value="NZ_JAVRET010000002.1"/>
</dbReference>
<evidence type="ECO:0000313" key="5">
    <source>
        <dbReference type="EMBL" id="MDT0407806.1"/>
    </source>
</evidence>
<proteinExistence type="inferred from homology"/>
<comment type="similarity">
    <text evidence="1 4">Belongs to the short-chain dehydrogenases/reductases (SDR) family.</text>
</comment>
<keyword evidence="3" id="KW-0560">Oxidoreductase</keyword>
<sequence>MSERRVALVTGANRGLGYALAAGLARPNMSIVVTARDSRDAHEAAARLRAQRPGVEVEAHQLDVTDPASVFRAFAETQRSFGRLDVLLSSAGIAIDRGRTPSVLDMEKVRATLDTNLLGAWRCAAEAIPIMRKNNYGRIVHVSSRMGSLANMTSSSPAYRVSKAALNALTRVLADEVAQDNILVNSASPGVAATRMNYGGKAVSPEEAAQGMIWLATAPDDGPRGEFFEGRSVVPW</sequence>
<evidence type="ECO:0000256" key="1">
    <source>
        <dbReference type="ARBA" id="ARBA00006484"/>
    </source>
</evidence>
<dbReference type="Proteomes" id="UP001183610">
    <property type="component" value="Unassembled WGS sequence"/>
</dbReference>
<dbReference type="SUPFAM" id="SSF51735">
    <property type="entry name" value="NAD(P)-binding Rossmann-fold domains"/>
    <property type="match status" value="1"/>
</dbReference>
<evidence type="ECO:0000256" key="4">
    <source>
        <dbReference type="RuleBase" id="RU000363"/>
    </source>
</evidence>
<dbReference type="Gene3D" id="3.40.50.720">
    <property type="entry name" value="NAD(P)-binding Rossmann-like Domain"/>
    <property type="match status" value="1"/>
</dbReference>
<dbReference type="EMBL" id="JAVRET010000002">
    <property type="protein sequence ID" value="MDT0407806.1"/>
    <property type="molecule type" value="Genomic_DNA"/>
</dbReference>
<dbReference type="Pfam" id="PF00106">
    <property type="entry name" value="adh_short"/>
    <property type="match status" value="1"/>
</dbReference>
<dbReference type="PRINTS" id="PR00080">
    <property type="entry name" value="SDRFAMILY"/>
</dbReference>
<gene>
    <name evidence="5" type="ORF">RM698_01905</name>
</gene>
<keyword evidence="2" id="KW-0521">NADP</keyword>
<evidence type="ECO:0000313" key="6">
    <source>
        <dbReference type="Proteomes" id="UP001183610"/>
    </source>
</evidence>